<dbReference type="GO" id="GO:0003677">
    <property type="term" value="F:DNA binding"/>
    <property type="evidence" value="ECO:0007669"/>
    <property type="project" value="UniProtKB-KW"/>
</dbReference>
<dbReference type="Proteomes" id="UP000003100">
    <property type="component" value="Unassembled WGS sequence"/>
</dbReference>
<protein>
    <recommendedName>
        <fullName evidence="8">MurPQ operon repressor</fullName>
    </recommendedName>
</protein>
<organism evidence="6 7">
    <name type="scientific">Blautia hydrogenotrophica (strain DSM 10507 / JCM 14656 / S5a33)</name>
    <name type="common">Ruminococcus hydrogenotrophicus</name>
    <dbReference type="NCBI Taxonomy" id="476272"/>
    <lineage>
        <taxon>Bacteria</taxon>
        <taxon>Bacillati</taxon>
        <taxon>Bacillota</taxon>
        <taxon>Clostridia</taxon>
        <taxon>Lachnospirales</taxon>
        <taxon>Lachnospiraceae</taxon>
        <taxon>Blautia</taxon>
    </lineage>
</organism>
<dbReference type="SUPFAM" id="SSF53697">
    <property type="entry name" value="SIS domain"/>
    <property type="match status" value="1"/>
</dbReference>
<evidence type="ECO:0008006" key="8">
    <source>
        <dbReference type="Google" id="ProtNLM"/>
    </source>
</evidence>
<dbReference type="Gene3D" id="1.10.10.10">
    <property type="entry name" value="Winged helix-like DNA-binding domain superfamily/Winged helix DNA-binding domain"/>
    <property type="match status" value="1"/>
</dbReference>
<keyword evidence="7" id="KW-1185">Reference proteome</keyword>
<dbReference type="Pfam" id="PF01380">
    <property type="entry name" value="SIS"/>
    <property type="match status" value="1"/>
</dbReference>
<evidence type="ECO:0000256" key="3">
    <source>
        <dbReference type="ARBA" id="ARBA00023163"/>
    </source>
</evidence>
<dbReference type="InterPro" id="IPR046348">
    <property type="entry name" value="SIS_dom_sf"/>
</dbReference>
<evidence type="ECO:0000313" key="6">
    <source>
        <dbReference type="EMBL" id="EEG48032.1"/>
    </source>
</evidence>
<dbReference type="InterPro" id="IPR009057">
    <property type="entry name" value="Homeodomain-like_sf"/>
</dbReference>
<dbReference type="InterPro" id="IPR000281">
    <property type="entry name" value="HTH_RpiR"/>
</dbReference>
<accession>C0CQ65</accession>
<dbReference type="Gene3D" id="3.40.50.10490">
    <property type="entry name" value="Glucose-6-phosphate isomerase like protein, domain 1"/>
    <property type="match status" value="1"/>
</dbReference>
<dbReference type="CDD" id="cd05013">
    <property type="entry name" value="SIS_RpiR"/>
    <property type="match status" value="1"/>
</dbReference>
<feature type="domain" description="SIS" evidence="5">
    <location>
        <begin position="122"/>
        <end position="259"/>
    </location>
</feature>
<dbReference type="GO" id="GO:0097367">
    <property type="term" value="F:carbohydrate derivative binding"/>
    <property type="evidence" value="ECO:0007669"/>
    <property type="project" value="InterPro"/>
</dbReference>
<dbReference type="SUPFAM" id="SSF46689">
    <property type="entry name" value="Homeodomain-like"/>
    <property type="match status" value="1"/>
</dbReference>
<dbReference type="EMBL" id="ACBZ01000165">
    <property type="protein sequence ID" value="EEG48032.1"/>
    <property type="molecule type" value="Genomic_DNA"/>
</dbReference>
<evidence type="ECO:0000256" key="2">
    <source>
        <dbReference type="ARBA" id="ARBA00023125"/>
    </source>
</evidence>
<proteinExistence type="predicted"/>
<dbReference type="eggNOG" id="COG1737">
    <property type="taxonomic scope" value="Bacteria"/>
</dbReference>
<dbReference type="GO" id="GO:0003700">
    <property type="term" value="F:DNA-binding transcription factor activity"/>
    <property type="evidence" value="ECO:0007669"/>
    <property type="project" value="InterPro"/>
</dbReference>
<name>C0CQ65_BLAHS</name>
<feature type="domain" description="HTH rpiR-type" evidence="4">
    <location>
        <begin position="1"/>
        <end position="75"/>
    </location>
</feature>
<dbReference type="InterPro" id="IPR047640">
    <property type="entry name" value="RpiR-like"/>
</dbReference>
<keyword evidence="1" id="KW-0805">Transcription regulation</keyword>
<keyword evidence="3" id="KW-0804">Transcription</keyword>
<reference evidence="6 7" key="2">
    <citation type="submission" date="2009-02" db="EMBL/GenBank/DDBJ databases">
        <title>Draft genome sequence of Blautia hydrogenotrophica DSM 10507 (Ruminococcus hydrogenotrophicus DSM 10507).</title>
        <authorList>
            <person name="Sudarsanam P."/>
            <person name="Ley R."/>
            <person name="Guruge J."/>
            <person name="Turnbaugh P.J."/>
            <person name="Mahowald M."/>
            <person name="Liep D."/>
            <person name="Gordon J."/>
        </authorList>
    </citation>
    <scope>NUCLEOTIDE SEQUENCE [LARGE SCALE GENOMIC DNA]</scope>
    <source>
        <strain evidence="7">DSM 10507 / JCM 14656 / S5a33</strain>
    </source>
</reference>
<reference evidence="6 7" key="1">
    <citation type="submission" date="2009-01" db="EMBL/GenBank/DDBJ databases">
        <authorList>
            <person name="Fulton L."/>
            <person name="Clifton S."/>
            <person name="Fulton B."/>
            <person name="Xu J."/>
            <person name="Minx P."/>
            <person name="Pepin K.H."/>
            <person name="Johnson M."/>
            <person name="Bhonagiri V."/>
            <person name="Nash W.E."/>
            <person name="Mardis E.R."/>
            <person name="Wilson R.K."/>
        </authorList>
    </citation>
    <scope>NUCLEOTIDE SEQUENCE [LARGE SCALE GENOMIC DNA]</scope>
    <source>
        <strain evidence="7">DSM 10507 / JCM 14656 / S5a33</strain>
    </source>
</reference>
<sequence>MTLAERVEQTKLTRTEEKIVEMVMNDISKAAFFNGAQLAAFCGVSASLVTRLIQKLGYQSFNEFKLELQEIYRQEVTPYDIFQKYLSEEGSKNSSIHAFIAQDIENLAAIEQNNSAETIDAVANAVHKAKKVYILAMFASESPARTLAHYLDRLNIPYQCVFDLGLSKKIEYIRPKPEDVVIAFSFQGILKEIYEACEYIHQGKTPIISITDTKANRLTRLSDYSLTVSVSGSVFDYSHVATMAMVTILANRLADTFEPEYLFSRFAQIRNEWKEKGLFLNLPKN</sequence>
<dbReference type="HOGENOM" id="CLU_055769_1_1_9"/>
<comment type="caution">
    <text evidence="6">The sequence shown here is derived from an EMBL/GenBank/DDBJ whole genome shotgun (WGS) entry which is preliminary data.</text>
</comment>
<keyword evidence="2" id="KW-0238">DNA-binding</keyword>
<evidence type="ECO:0000256" key="1">
    <source>
        <dbReference type="ARBA" id="ARBA00023015"/>
    </source>
</evidence>
<dbReference type="AlphaFoldDB" id="C0CQ65"/>
<evidence type="ECO:0000259" key="5">
    <source>
        <dbReference type="PROSITE" id="PS51464"/>
    </source>
</evidence>
<dbReference type="InterPro" id="IPR036388">
    <property type="entry name" value="WH-like_DNA-bd_sf"/>
</dbReference>
<gene>
    <name evidence="6" type="ORF">RUMHYD_03018</name>
</gene>
<evidence type="ECO:0000259" key="4">
    <source>
        <dbReference type="PROSITE" id="PS51071"/>
    </source>
</evidence>
<dbReference type="Pfam" id="PF01418">
    <property type="entry name" value="HTH_6"/>
    <property type="match status" value="1"/>
</dbReference>
<evidence type="ECO:0000313" key="7">
    <source>
        <dbReference type="Proteomes" id="UP000003100"/>
    </source>
</evidence>
<dbReference type="GO" id="GO:1901135">
    <property type="term" value="P:carbohydrate derivative metabolic process"/>
    <property type="evidence" value="ECO:0007669"/>
    <property type="project" value="InterPro"/>
</dbReference>
<dbReference type="PROSITE" id="PS51464">
    <property type="entry name" value="SIS"/>
    <property type="match status" value="1"/>
</dbReference>
<dbReference type="PANTHER" id="PTHR30514">
    <property type="entry name" value="GLUCOKINASE"/>
    <property type="match status" value="1"/>
</dbReference>
<dbReference type="PATRIC" id="fig|476272.21.peg.1152"/>
<dbReference type="InterPro" id="IPR035472">
    <property type="entry name" value="RpiR-like_SIS"/>
</dbReference>
<dbReference type="PROSITE" id="PS51071">
    <property type="entry name" value="HTH_RPIR"/>
    <property type="match status" value="1"/>
</dbReference>
<dbReference type="InterPro" id="IPR001347">
    <property type="entry name" value="SIS_dom"/>
</dbReference>